<proteinExistence type="predicted"/>
<dbReference type="InParanoid" id="D6WXG5"/>
<reference evidence="1 2" key="1">
    <citation type="journal article" date="2008" name="Nature">
        <title>The genome of the model beetle and pest Tribolium castaneum.</title>
        <authorList>
            <consortium name="Tribolium Genome Sequencing Consortium"/>
            <person name="Richards S."/>
            <person name="Gibbs R.A."/>
            <person name="Weinstock G.M."/>
            <person name="Brown S.J."/>
            <person name="Denell R."/>
            <person name="Beeman R.W."/>
            <person name="Gibbs R."/>
            <person name="Beeman R.W."/>
            <person name="Brown S.J."/>
            <person name="Bucher G."/>
            <person name="Friedrich M."/>
            <person name="Grimmelikhuijzen C.J."/>
            <person name="Klingler M."/>
            <person name="Lorenzen M."/>
            <person name="Richards S."/>
            <person name="Roth S."/>
            <person name="Schroder R."/>
            <person name="Tautz D."/>
            <person name="Zdobnov E.M."/>
            <person name="Muzny D."/>
            <person name="Gibbs R.A."/>
            <person name="Weinstock G.M."/>
            <person name="Attaway T."/>
            <person name="Bell S."/>
            <person name="Buhay C.J."/>
            <person name="Chandrabose M.N."/>
            <person name="Chavez D."/>
            <person name="Clerk-Blankenburg K.P."/>
            <person name="Cree A."/>
            <person name="Dao M."/>
            <person name="Davis C."/>
            <person name="Chacko J."/>
            <person name="Dinh H."/>
            <person name="Dugan-Rocha S."/>
            <person name="Fowler G."/>
            <person name="Garner T.T."/>
            <person name="Garnes J."/>
            <person name="Gnirke A."/>
            <person name="Hawes A."/>
            <person name="Hernandez J."/>
            <person name="Hines S."/>
            <person name="Holder M."/>
            <person name="Hume J."/>
            <person name="Jhangiani S.N."/>
            <person name="Joshi V."/>
            <person name="Khan Z.M."/>
            <person name="Jackson L."/>
            <person name="Kovar C."/>
            <person name="Kowis A."/>
            <person name="Lee S."/>
            <person name="Lewis L.R."/>
            <person name="Margolis J."/>
            <person name="Morgan M."/>
            <person name="Nazareth L.V."/>
            <person name="Nguyen N."/>
            <person name="Okwuonu G."/>
            <person name="Parker D."/>
            <person name="Richards S."/>
            <person name="Ruiz S.J."/>
            <person name="Santibanez J."/>
            <person name="Savard J."/>
            <person name="Scherer S.E."/>
            <person name="Schneider B."/>
            <person name="Sodergren E."/>
            <person name="Tautz D."/>
            <person name="Vattahil S."/>
            <person name="Villasana D."/>
            <person name="White C.S."/>
            <person name="Wright R."/>
            <person name="Park Y."/>
            <person name="Beeman R.W."/>
            <person name="Lord J."/>
            <person name="Oppert B."/>
            <person name="Lorenzen M."/>
            <person name="Brown S."/>
            <person name="Wang L."/>
            <person name="Savard J."/>
            <person name="Tautz D."/>
            <person name="Richards S."/>
            <person name="Weinstock G."/>
            <person name="Gibbs R.A."/>
            <person name="Liu Y."/>
            <person name="Worley K."/>
            <person name="Weinstock G."/>
            <person name="Elsik C.G."/>
            <person name="Reese J.T."/>
            <person name="Elhaik E."/>
            <person name="Landan G."/>
            <person name="Graur D."/>
            <person name="Arensburger P."/>
            <person name="Atkinson P."/>
            <person name="Beeman R.W."/>
            <person name="Beidler J."/>
            <person name="Brown S.J."/>
            <person name="Demuth J.P."/>
            <person name="Drury D.W."/>
            <person name="Du Y.Z."/>
            <person name="Fujiwara H."/>
            <person name="Lorenzen M."/>
            <person name="Maselli V."/>
            <person name="Osanai M."/>
            <person name="Park Y."/>
            <person name="Robertson H.M."/>
            <person name="Tu Z."/>
            <person name="Wang J.J."/>
            <person name="Wang S."/>
            <person name="Richards S."/>
            <person name="Song H."/>
            <person name="Zhang L."/>
            <person name="Sodergren E."/>
            <person name="Werner D."/>
            <person name="Stanke M."/>
            <person name="Morgenstern B."/>
            <person name="Solovyev V."/>
            <person name="Kosarev P."/>
            <person name="Brown G."/>
            <person name="Chen H.C."/>
            <person name="Ermolaeva O."/>
            <person name="Hlavina W."/>
            <person name="Kapustin Y."/>
            <person name="Kiryutin B."/>
            <person name="Kitts P."/>
            <person name="Maglott D."/>
            <person name="Pruitt K."/>
            <person name="Sapojnikov V."/>
            <person name="Souvorov A."/>
            <person name="Mackey A.J."/>
            <person name="Waterhouse R.M."/>
            <person name="Wyder S."/>
            <person name="Zdobnov E.M."/>
            <person name="Zdobnov E.M."/>
            <person name="Wyder S."/>
            <person name="Kriventseva E.V."/>
            <person name="Kadowaki T."/>
            <person name="Bork P."/>
            <person name="Aranda M."/>
            <person name="Bao R."/>
            <person name="Beermann A."/>
            <person name="Berns N."/>
            <person name="Bolognesi R."/>
            <person name="Bonneton F."/>
            <person name="Bopp D."/>
            <person name="Brown S.J."/>
            <person name="Bucher G."/>
            <person name="Butts T."/>
            <person name="Chaumot A."/>
            <person name="Denell R.E."/>
            <person name="Ferrier D.E."/>
            <person name="Friedrich M."/>
            <person name="Gordon C.M."/>
            <person name="Jindra M."/>
            <person name="Klingler M."/>
            <person name="Lan Q."/>
            <person name="Lattorff H.M."/>
            <person name="Laudet V."/>
            <person name="von Levetsow C."/>
            <person name="Liu Z."/>
            <person name="Lutz R."/>
            <person name="Lynch J.A."/>
            <person name="da Fonseca R.N."/>
            <person name="Posnien N."/>
            <person name="Reuter R."/>
            <person name="Roth S."/>
            <person name="Savard J."/>
            <person name="Schinko J.B."/>
            <person name="Schmitt C."/>
            <person name="Schoppmeier M."/>
            <person name="Schroder R."/>
            <person name="Shippy T.D."/>
            <person name="Simonnet F."/>
            <person name="Marques-Souza H."/>
            <person name="Tautz D."/>
            <person name="Tomoyasu Y."/>
            <person name="Trauner J."/>
            <person name="Van der Zee M."/>
            <person name="Vervoort M."/>
            <person name="Wittkopp N."/>
            <person name="Wimmer E.A."/>
            <person name="Yang X."/>
            <person name="Jones A.K."/>
            <person name="Sattelle D.B."/>
            <person name="Ebert P.R."/>
            <person name="Nelson D."/>
            <person name="Scott J.G."/>
            <person name="Beeman R.W."/>
            <person name="Muthukrishnan S."/>
            <person name="Kramer K.J."/>
            <person name="Arakane Y."/>
            <person name="Beeman R.W."/>
            <person name="Zhu Q."/>
            <person name="Hogenkamp D."/>
            <person name="Dixit R."/>
            <person name="Oppert B."/>
            <person name="Jiang H."/>
            <person name="Zou Z."/>
            <person name="Marshall J."/>
            <person name="Elpidina E."/>
            <person name="Vinokurov K."/>
            <person name="Oppert C."/>
            <person name="Zou Z."/>
            <person name="Evans J."/>
            <person name="Lu Z."/>
            <person name="Zhao P."/>
            <person name="Sumathipala N."/>
            <person name="Altincicek B."/>
            <person name="Vilcinskas A."/>
            <person name="Williams M."/>
            <person name="Hultmark D."/>
            <person name="Hetru C."/>
            <person name="Jiang H."/>
            <person name="Grimmelikhuijzen C.J."/>
            <person name="Hauser F."/>
            <person name="Cazzamali G."/>
            <person name="Williamson M."/>
            <person name="Park Y."/>
            <person name="Li B."/>
            <person name="Tanaka Y."/>
            <person name="Predel R."/>
            <person name="Neupert S."/>
            <person name="Schachtner J."/>
            <person name="Verleyen P."/>
            <person name="Raible F."/>
            <person name="Bork P."/>
            <person name="Friedrich M."/>
            <person name="Walden K.K."/>
            <person name="Robertson H.M."/>
            <person name="Angeli S."/>
            <person name="Foret S."/>
            <person name="Bucher G."/>
            <person name="Schuetz S."/>
            <person name="Maleszka R."/>
            <person name="Wimmer E.A."/>
            <person name="Beeman R.W."/>
            <person name="Lorenzen M."/>
            <person name="Tomoyasu Y."/>
            <person name="Miller S.C."/>
            <person name="Grossmann D."/>
            <person name="Bucher G."/>
        </authorList>
    </citation>
    <scope>NUCLEOTIDE SEQUENCE [LARGE SCALE GENOMIC DNA]</scope>
    <source>
        <strain evidence="1 2">Georgia GA2</strain>
    </source>
</reference>
<name>D6WXG5_TRICA</name>
<reference evidence="1 2" key="2">
    <citation type="journal article" date="2010" name="Nucleic Acids Res.">
        <title>BeetleBase in 2010: revisions to provide comprehensive genomic information for Tribolium castaneum.</title>
        <authorList>
            <person name="Kim H.S."/>
            <person name="Murphy T."/>
            <person name="Xia J."/>
            <person name="Caragea D."/>
            <person name="Park Y."/>
            <person name="Beeman R.W."/>
            <person name="Lorenzen M.D."/>
            <person name="Butcher S."/>
            <person name="Manak J.R."/>
            <person name="Brown S.J."/>
        </authorList>
    </citation>
    <scope>GENOME REANNOTATION</scope>
    <source>
        <strain evidence="1 2">Georgia GA2</strain>
    </source>
</reference>
<protein>
    <submittedName>
        <fullName evidence="1">Uncharacterized protein</fullName>
    </submittedName>
</protein>
<accession>D6WXG5</accession>
<evidence type="ECO:0000313" key="1">
    <source>
        <dbReference type="EMBL" id="EFA08838.1"/>
    </source>
</evidence>
<evidence type="ECO:0000313" key="2">
    <source>
        <dbReference type="Proteomes" id="UP000007266"/>
    </source>
</evidence>
<dbReference type="Proteomes" id="UP000007266">
    <property type="component" value="Linkage group 8"/>
</dbReference>
<dbReference type="AlphaFoldDB" id="D6WXG5"/>
<gene>
    <name evidence="1" type="primary">GLEAN_06537</name>
    <name evidence="1" type="ORF">TcasGA2_TC006537</name>
</gene>
<dbReference type="HOGENOM" id="CLU_2641350_0_0_1"/>
<keyword evidence="2" id="KW-1185">Reference proteome</keyword>
<dbReference type="EMBL" id="KQ971361">
    <property type="protein sequence ID" value="EFA08838.1"/>
    <property type="molecule type" value="Genomic_DNA"/>
</dbReference>
<organism evidence="1 2">
    <name type="scientific">Tribolium castaneum</name>
    <name type="common">Red flour beetle</name>
    <dbReference type="NCBI Taxonomy" id="7070"/>
    <lineage>
        <taxon>Eukaryota</taxon>
        <taxon>Metazoa</taxon>
        <taxon>Ecdysozoa</taxon>
        <taxon>Arthropoda</taxon>
        <taxon>Hexapoda</taxon>
        <taxon>Insecta</taxon>
        <taxon>Pterygota</taxon>
        <taxon>Neoptera</taxon>
        <taxon>Endopterygota</taxon>
        <taxon>Coleoptera</taxon>
        <taxon>Polyphaga</taxon>
        <taxon>Cucujiformia</taxon>
        <taxon>Tenebrionidae</taxon>
        <taxon>Tenebrionidae incertae sedis</taxon>
        <taxon>Tribolium</taxon>
    </lineage>
</organism>
<sequence length="77" mass="8730">MCSGGYEVDSSASATLANITIFSDSRRKLQRQGEIENSTNSLRWFAKVHFWNKAGLLVYDAKLYFKAPGFRKYTTAD</sequence>